<dbReference type="EMBL" id="JASPKZ010007573">
    <property type="protein sequence ID" value="KAJ9583515.1"/>
    <property type="molecule type" value="Genomic_DNA"/>
</dbReference>
<name>A0AAD7ZN67_DIPPU</name>
<dbReference type="Proteomes" id="UP001233999">
    <property type="component" value="Unassembled WGS sequence"/>
</dbReference>
<sequence length="125" mass="14325">METSKTEEKDDTKQRIHCDFCRTKKKPKFNPKHIEVSNTDGGQFQGPTCYLSVYNTEIVPLSEEKKAALEAEKAKSKKKKKVLKAGLTPDEKSKLLDDEYKELLKVAAAEDKENRKIALKQRKLE</sequence>
<accession>A0AAD7ZN67</accession>
<gene>
    <name evidence="1" type="ORF">L9F63_022133</name>
</gene>
<comment type="caution">
    <text evidence="1">The sequence shown here is derived from an EMBL/GenBank/DDBJ whole genome shotgun (WGS) entry which is preliminary data.</text>
</comment>
<organism evidence="1 2">
    <name type="scientific">Diploptera punctata</name>
    <name type="common">Pacific beetle cockroach</name>
    <dbReference type="NCBI Taxonomy" id="6984"/>
    <lineage>
        <taxon>Eukaryota</taxon>
        <taxon>Metazoa</taxon>
        <taxon>Ecdysozoa</taxon>
        <taxon>Arthropoda</taxon>
        <taxon>Hexapoda</taxon>
        <taxon>Insecta</taxon>
        <taxon>Pterygota</taxon>
        <taxon>Neoptera</taxon>
        <taxon>Polyneoptera</taxon>
        <taxon>Dictyoptera</taxon>
        <taxon>Blattodea</taxon>
        <taxon>Blaberoidea</taxon>
        <taxon>Blaberidae</taxon>
        <taxon>Diplopterinae</taxon>
        <taxon>Diploptera</taxon>
    </lineage>
</organism>
<evidence type="ECO:0000313" key="2">
    <source>
        <dbReference type="Proteomes" id="UP001233999"/>
    </source>
</evidence>
<dbReference type="AlphaFoldDB" id="A0AAD7ZN67"/>
<reference evidence="1" key="1">
    <citation type="journal article" date="2023" name="IScience">
        <title>Live-bearing cockroach genome reveals convergent evolutionary mechanisms linked to viviparity in insects and beyond.</title>
        <authorList>
            <person name="Fouks B."/>
            <person name="Harrison M.C."/>
            <person name="Mikhailova A.A."/>
            <person name="Marchal E."/>
            <person name="English S."/>
            <person name="Carruthers M."/>
            <person name="Jennings E.C."/>
            <person name="Chiamaka E.L."/>
            <person name="Frigard R.A."/>
            <person name="Pippel M."/>
            <person name="Attardo G.M."/>
            <person name="Benoit J.B."/>
            <person name="Bornberg-Bauer E."/>
            <person name="Tobe S.S."/>
        </authorList>
    </citation>
    <scope>NUCLEOTIDE SEQUENCE</scope>
    <source>
        <strain evidence="1">Stay&amp;Tobe</strain>
    </source>
</reference>
<protein>
    <submittedName>
        <fullName evidence="1">Uncharacterized protein</fullName>
    </submittedName>
</protein>
<reference evidence="1" key="2">
    <citation type="submission" date="2023-05" db="EMBL/GenBank/DDBJ databases">
        <authorList>
            <person name="Fouks B."/>
        </authorList>
    </citation>
    <scope>NUCLEOTIDE SEQUENCE</scope>
    <source>
        <strain evidence="1">Stay&amp;Tobe</strain>
        <tissue evidence="1">Testes</tissue>
    </source>
</reference>
<keyword evidence="2" id="KW-1185">Reference proteome</keyword>
<evidence type="ECO:0000313" key="1">
    <source>
        <dbReference type="EMBL" id="KAJ9583515.1"/>
    </source>
</evidence>
<proteinExistence type="predicted"/>